<comment type="caution">
    <text evidence="2">The sequence shown here is derived from an EMBL/GenBank/DDBJ whole genome shotgun (WGS) entry which is preliminary data.</text>
</comment>
<dbReference type="AlphaFoldDB" id="A0A3D9H9P8"/>
<dbReference type="OrthoDB" id="8904568at2"/>
<feature type="domain" description="Ice-binding protein C-terminal" evidence="1">
    <location>
        <begin position="181"/>
        <end position="204"/>
    </location>
</feature>
<proteinExistence type="predicted"/>
<accession>A0A3D9H9P8</accession>
<dbReference type="Proteomes" id="UP000256845">
    <property type="component" value="Unassembled WGS sequence"/>
</dbReference>
<sequence>MFRNYSTRLLAGIVAIGTSLAIMGSSQAALLGFDLTWQASQFAQGSATARLVIDDTVLPNPHPIDEPPLSASHWGIVQFDLTVTGTPMNDGVYHIDDFGSFIFDTTQYGLDLTQELVGQAVGTKTWGVQSWEGGLGNFNFYKDGQDPGPFGIGLFSFDTNFGDNRSNILDLVSFTPSGEISVPEPAVLSLMGIGLLAMGAARRRKK</sequence>
<evidence type="ECO:0000313" key="3">
    <source>
        <dbReference type="Proteomes" id="UP000256845"/>
    </source>
</evidence>
<evidence type="ECO:0000259" key="1">
    <source>
        <dbReference type="Pfam" id="PF07589"/>
    </source>
</evidence>
<dbReference type="NCBIfam" id="TIGR02595">
    <property type="entry name" value="PEP_CTERM"/>
    <property type="match status" value="1"/>
</dbReference>
<gene>
    <name evidence="2" type="ORF">DFP90_110115</name>
</gene>
<dbReference type="EMBL" id="QRDW01000010">
    <property type="protein sequence ID" value="RED46205.1"/>
    <property type="molecule type" value="Genomic_DNA"/>
</dbReference>
<organism evidence="2 3">
    <name type="scientific">Aestuariispira insulae</name>
    <dbReference type="NCBI Taxonomy" id="1461337"/>
    <lineage>
        <taxon>Bacteria</taxon>
        <taxon>Pseudomonadati</taxon>
        <taxon>Pseudomonadota</taxon>
        <taxon>Alphaproteobacteria</taxon>
        <taxon>Rhodospirillales</taxon>
        <taxon>Kiloniellaceae</taxon>
        <taxon>Aestuariispira</taxon>
    </lineage>
</organism>
<name>A0A3D9H9P8_9PROT</name>
<keyword evidence="3" id="KW-1185">Reference proteome</keyword>
<reference evidence="2 3" key="1">
    <citation type="submission" date="2018-07" db="EMBL/GenBank/DDBJ databases">
        <title>Genomic Encyclopedia of Type Strains, Phase III (KMG-III): the genomes of soil and plant-associated and newly described type strains.</title>
        <authorList>
            <person name="Whitman W."/>
        </authorList>
    </citation>
    <scope>NUCLEOTIDE SEQUENCE [LARGE SCALE GENOMIC DNA]</scope>
    <source>
        <strain evidence="2 3">CECT 8488</strain>
    </source>
</reference>
<dbReference type="InterPro" id="IPR013424">
    <property type="entry name" value="Ice-binding_C"/>
</dbReference>
<evidence type="ECO:0000313" key="2">
    <source>
        <dbReference type="EMBL" id="RED46205.1"/>
    </source>
</evidence>
<dbReference type="RefSeq" id="WP_115938209.1">
    <property type="nucleotide sequence ID" value="NZ_QRDW01000010.1"/>
</dbReference>
<dbReference type="Pfam" id="PF07589">
    <property type="entry name" value="PEP-CTERM"/>
    <property type="match status" value="1"/>
</dbReference>
<protein>
    <submittedName>
        <fullName evidence="2">Putative secreted protein with PEP-CTERM sorting signal</fullName>
    </submittedName>
</protein>